<dbReference type="EMBL" id="CAJNOI010000013">
    <property type="protein sequence ID" value="CAF0802307.1"/>
    <property type="molecule type" value="Genomic_DNA"/>
</dbReference>
<dbReference type="Proteomes" id="UP000663877">
    <property type="component" value="Unassembled WGS sequence"/>
</dbReference>
<dbReference type="EMBL" id="CAJNOM010000568">
    <property type="protein sequence ID" value="CAF1504534.1"/>
    <property type="molecule type" value="Genomic_DNA"/>
</dbReference>
<evidence type="ECO:0000313" key="5">
    <source>
        <dbReference type="Proteomes" id="UP000663877"/>
    </source>
</evidence>
<accession>A0A813SLF8</accession>
<name>A0A813SLF8_9BILA</name>
<feature type="domain" description="SnoaL-like" evidence="1">
    <location>
        <begin position="13"/>
        <end position="83"/>
    </location>
</feature>
<dbReference type="OrthoDB" id="9995382at2759"/>
<organism evidence="2 5">
    <name type="scientific">Adineta steineri</name>
    <dbReference type="NCBI Taxonomy" id="433720"/>
    <lineage>
        <taxon>Eukaryota</taxon>
        <taxon>Metazoa</taxon>
        <taxon>Spiralia</taxon>
        <taxon>Gnathifera</taxon>
        <taxon>Rotifera</taxon>
        <taxon>Eurotatoria</taxon>
        <taxon>Bdelloidea</taxon>
        <taxon>Adinetida</taxon>
        <taxon>Adinetidae</taxon>
        <taxon>Adineta</taxon>
    </lineage>
</organism>
<dbReference type="SUPFAM" id="SSF54427">
    <property type="entry name" value="NTF2-like"/>
    <property type="match status" value="1"/>
</dbReference>
<proteinExistence type="predicted"/>
<sequence>MSTSFDTIDAANRRFEELFNAGKLDELVQCYTPEGKLLPPDKNKYEGREEIKKFWQGGRDAGISNLRLSTGTVVEAGPDRLIETSSYQHSLDKGNYQVIWKRAGEGKNEWQLDIDIFN</sequence>
<keyword evidence="4" id="KW-1185">Reference proteome</keyword>
<dbReference type="CDD" id="cd00531">
    <property type="entry name" value="NTF2_like"/>
    <property type="match status" value="1"/>
</dbReference>
<dbReference type="InterPro" id="IPR032710">
    <property type="entry name" value="NTF2-like_dom_sf"/>
</dbReference>
<dbReference type="PANTHER" id="PTHR31664:SF8">
    <property type="entry name" value="DUF4440 DOMAIN-CONTAINING PROTEIN"/>
    <property type="match status" value="1"/>
</dbReference>
<evidence type="ECO:0000313" key="3">
    <source>
        <dbReference type="EMBL" id="CAF1504534.1"/>
    </source>
</evidence>
<comment type="caution">
    <text evidence="2">The sequence shown here is derived from an EMBL/GenBank/DDBJ whole genome shotgun (WGS) entry which is preliminary data.</text>
</comment>
<dbReference type="Pfam" id="PF12680">
    <property type="entry name" value="SnoaL_2"/>
    <property type="match status" value="1"/>
</dbReference>
<dbReference type="PANTHER" id="PTHR31664">
    <property type="entry name" value="PROTEIN CBG16427"/>
    <property type="match status" value="1"/>
</dbReference>
<reference evidence="2" key="1">
    <citation type="submission" date="2021-02" db="EMBL/GenBank/DDBJ databases">
        <authorList>
            <person name="Nowell W R."/>
        </authorList>
    </citation>
    <scope>NUCLEOTIDE SEQUENCE</scope>
</reference>
<dbReference type="InterPro" id="IPR037401">
    <property type="entry name" value="SnoaL-like"/>
</dbReference>
<evidence type="ECO:0000313" key="4">
    <source>
        <dbReference type="Proteomes" id="UP000663832"/>
    </source>
</evidence>
<protein>
    <recommendedName>
        <fullName evidence="1">SnoaL-like domain-containing protein</fullName>
    </recommendedName>
</protein>
<gene>
    <name evidence="2" type="ORF">BJG266_LOCUS5272</name>
    <name evidence="3" type="ORF">QVE165_LOCUS43719</name>
</gene>
<dbReference type="Gene3D" id="3.10.450.50">
    <property type="match status" value="1"/>
</dbReference>
<dbReference type="Proteomes" id="UP000663832">
    <property type="component" value="Unassembled WGS sequence"/>
</dbReference>
<evidence type="ECO:0000259" key="1">
    <source>
        <dbReference type="Pfam" id="PF12680"/>
    </source>
</evidence>
<evidence type="ECO:0000313" key="2">
    <source>
        <dbReference type="EMBL" id="CAF0802307.1"/>
    </source>
</evidence>
<dbReference type="AlphaFoldDB" id="A0A813SLF8"/>